<dbReference type="GeneID" id="5176648"/>
<organism evidence="1 2">
    <name type="scientific">Pseudomonas phage EL</name>
    <dbReference type="NCBI Taxonomy" id="273133"/>
    <lineage>
        <taxon>Viruses</taxon>
        <taxon>Duplodnaviria</taxon>
        <taxon>Heunggongvirae</taxon>
        <taxon>Uroviricota</taxon>
        <taxon>Caudoviricetes</taxon>
        <taxon>Chimalliviridae</taxon>
        <taxon>Elvirus</taxon>
        <taxon>Elvirus EL</taxon>
    </lineage>
</organism>
<reference evidence="1 2" key="2">
    <citation type="journal article" date="2003" name="Res. Microbiol.">
        <title>Myoviridae bacteriophages of Pseudomonas aeruginosa: a long and complex evolutionary pathway.</title>
        <authorList>
            <person name="Krylov V.N."/>
            <person name="Pleteneva E.A."/>
            <person name="Bourkalsteva M.V."/>
            <person name="Shaburova O.V."/>
            <person name="Volckaert G."/>
            <person name="Sykilinda N.N."/>
            <person name="Kurochkina L.P."/>
            <person name="Mesyanzhinov V.V."/>
        </authorList>
    </citation>
    <scope>NUCLEOTIDE SEQUENCE [LARGE SCALE GENOMIC DNA]</scope>
</reference>
<evidence type="ECO:0000313" key="2">
    <source>
        <dbReference type="Proteomes" id="UP000001239"/>
    </source>
</evidence>
<dbReference type="Proteomes" id="UP000001239">
    <property type="component" value="Segment"/>
</dbReference>
<reference evidence="1 2" key="3">
    <citation type="journal article" date="2004" name="Bioinformatics">
        <title>PHIRE, a deterministic approach to reveal regulatory elements in bacteriophage genomes.</title>
        <authorList>
            <person name="Lavigne R."/>
            <person name="Sun W.D."/>
            <person name="Volckaert G."/>
        </authorList>
    </citation>
    <scope>NUCLEOTIDE SEQUENCE [LARGE SCALE GENOMIC DNA]</scope>
</reference>
<reference evidence="1 2" key="4">
    <citation type="journal article" date="2005" name="J. Mol. Biol.">
        <title>Genome comparison of Pseudomonas aeruginosa large phages.</title>
        <authorList>
            <person name="Hertveldt K."/>
            <person name="Lavigne R."/>
            <person name="Pleteneva E."/>
            <person name="Sernova N."/>
            <person name="Kurochkina L."/>
            <person name="Korchevskii R."/>
            <person name="Robben J."/>
            <person name="Mesyanzhinov V."/>
            <person name="Krylov V.N."/>
            <person name="Volckaert G."/>
        </authorList>
    </citation>
    <scope>NUCLEOTIDE SEQUENCE</scope>
</reference>
<dbReference type="EMBL" id="AJ697969">
    <property type="protein sequence ID" value="CAG27278.1"/>
    <property type="molecule type" value="Genomic_DNA"/>
</dbReference>
<proteinExistence type="predicted"/>
<name>Q2Z0P7_9CAUD</name>
<protein>
    <submittedName>
        <fullName evidence="1">Uncharacterized protein</fullName>
    </submittedName>
</protein>
<dbReference type="SUPFAM" id="SSF64484">
    <property type="entry name" value="beta and beta-prime subunits of DNA dependent RNA-polymerase"/>
    <property type="match status" value="1"/>
</dbReference>
<dbReference type="OrthoDB" id="2393at10239"/>
<reference evidence="1 2" key="1">
    <citation type="journal article" date="2002" name="Genetika">
        <title>Phenogenetic characterization of a group of giant Phi KZ-like bacteriophages of Pseudomonas aeruginosa].</title>
        <authorList>
            <person name="Burkal'tseva M.V."/>
            <person name="Krylov V.N."/>
            <person name="Pleteneva E.A."/>
            <person name="Shaburova O.V."/>
            <person name="Krylov S.V."/>
            <person name="Volckaert G."/>
            <person name="Sykilinda N.N."/>
            <person name="Kurochkina L.P."/>
            <person name="Mesyanzhinov V.V."/>
        </authorList>
    </citation>
    <scope>NUCLEOTIDE SEQUENCE [LARGE SCALE GENOMIC DNA]</scope>
</reference>
<keyword evidence="2" id="KW-1185">Reference proteome</keyword>
<dbReference type="KEGG" id="vg:5176648"/>
<accession>Q2Z0P7</accession>
<dbReference type="RefSeq" id="YP_418217.1">
    <property type="nucleotide sequence ID" value="NC_007623.1"/>
</dbReference>
<sequence length="481" mass="54693">MKPTNITLLDPRTIVPGVFKPITSTDSFEGMTQNLNDDGLFSLDIFGKLGSKQRDNTEAYIDVKLPIFNPTYLKALIQIKSLYHSILKGSEYAVWDPELKDFIKSNILEGEKGFAFFLKHFDETVFSLTPSHKRKQRVELANQFRNTALTDKVLVIPAGLRDIQFNPDGSHTEPEITEFYRALMFRVRVILGNKEDALNPLYDTVRWGVQNAFLELDNYLFGLLQGKGGVLQRRMSTRGVHNSTRNVITARKVSRTRLDFDDGVGPNSADMGLYQALLNFPYVCINALTNGYLSNIFTPSSQTAKLVNTKTLEYEYAEVSPEVVEKWTTATGLMKLFNGFADPSLRSKPIVIEWKYLALIYDDGTDVCVLHDINDLPQGKDRKWVKPITYMELFYLSCHSVIEEQITGQTRYPITGIGSIFPAKVNLRTTTNASQRVIRNPIDWSVRETCKRFPKREAHPDYFDAMSVDPSREALLDSDHD</sequence>
<evidence type="ECO:0000313" key="1">
    <source>
        <dbReference type="EMBL" id="CAG27278.1"/>
    </source>
</evidence>